<accession>A0AAD1CJ23</accession>
<dbReference type="Gene3D" id="3.20.20.80">
    <property type="entry name" value="Glycosidases"/>
    <property type="match status" value="1"/>
</dbReference>
<dbReference type="InterPro" id="IPR017853">
    <property type="entry name" value="GH"/>
</dbReference>
<dbReference type="InterPro" id="IPR006047">
    <property type="entry name" value="GH13_cat_dom"/>
</dbReference>
<dbReference type="AlphaFoldDB" id="A0AAD1CJ23"/>
<evidence type="ECO:0000313" key="2">
    <source>
        <dbReference type="EMBL" id="BAX55426.1"/>
    </source>
</evidence>
<dbReference type="Pfam" id="PF00128">
    <property type="entry name" value="Alpha-amylase"/>
    <property type="match status" value="1"/>
</dbReference>
<gene>
    <name evidence="2" type="ORF">PDPUS_2_00840</name>
</gene>
<dbReference type="Proteomes" id="UP000218676">
    <property type="component" value="Chromosome 2"/>
</dbReference>
<proteinExistence type="predicted"/>
<dbReference type="PANTHER" id="PTHR10357:SF209">
    <property type="entry name" value="PERIPLASMIC ALPHA-AMYLASE"/>
    <property type="match status" value="1"/>
</dbReference>
<feature type="domain" description="Glycosyl hydrolase family 13 catalytic" evidence="1">
    <location>
        <begin position="25"/>
        <end position="77"/>
    </location>
</feature>
<evidence type="ECO:0000259" key="1">
    <source>
        <dbReference type="Pfam" id="PF00128"/>
    </source>
</evidence>
<protein>
    <submittedName>
        <fullName evidence="2">Alpha-amylase</fullName>
    </submittedName>
</protein>
<organism evidence="2 3">
    <name type="scientific">Photobacterium damsela subsp. piscicida</name>
    <name type="common">Pasteurella piscicida</name>
    <dbReference type="NCBI Taxonomy" id="38294"/>
    <lineage>
        <taxon>Bacteria</taxon>
        <taxon>Pseudomonadati</taxon>
        <taxon>Pseudomonadota</taxon>
        <taxon>Gammaproteobacteria</taxon>
        <taxon>Vibrionales</taxon>
        <taxon>Vibrionaceae</taxon>
        <taxon>Photobacterium</taxon>
    </lineage>
</organism>
<reference evidence="3" key="1">
    <citation type="submission" date="2017-05" db="EMBL/GenBank/DDBJ databases">
        <title>Whole genome sequence of fish pathogenic bacteria, Photobacterium damselae subsp. piscicida, strain 91-197, isolated from hybrid striped bass (Morone sp.) in USA.</title>
        <authorList>
            <person name="Teru Y."/>
            <person name="Hikima J."/>
            <person name="Kono T."/>
            <person name="Sakai M."/>
            <person name="Takano T."/>
            <person name="Hawke J.P."/>
            <person name="Takeyama H."/>
            <person name="Aoki T."/>
        </authorList>
    </citation>
    <scope>NUCLEOTIDE SEQUENCE [LARGE SCALE GENOMIC DNA]</scope>
    <source>
        <strain evidence="3">91-197</strain>
    </source>
</reference>
<sequence length="77" mass="8791">MLLEPLTQVEPKPSFNYRNANIYFVMLDRFNNGDTRNDNSYGRHKDGKQEIGTFHGGDIQGVIDKLDYIQSLGTNVI</sequence>
<evidence type="ECO:0000313" key="3">
    <source>
        <dbReference type="Proteomes" id="UP000218676"/>
    </source>
</evidence>
<dbReference type="GO" id="GO:0005975">
    <property type="term" value="P:carbohydrate metabolic process"/>
    <property type="evidence" value="ECO:0007669"/>
    <property type="project" value="InterPro"/>
</dbReference>
<name>A0AAD1CJ23_PHODP</name>
<dbReference type="PANTHER" id="PTHR10357">
    <property type="entry name" value="ALPHA-AMYLASE FAMILY MEMBER"/>
    <property type="match status" value="1"/>
</dbReference>
<dbReference type="EMBL" id="AP018046">
    <property type="protein sequence ID" value="BAX55426.1"/>
    <property type="molecule type" value="Genomic_DNA"/>
</dbReference>
<dbReference type="SUPFAM" id="SSF51445">
    <property type="entry name" value="(Trans)glycosidases"/>
    <property type="match status" value="1"/>
</dbReference>